<dbReference type="InterPro" id="IPR037359">
    <property type="entry name" value="NST/OST"/>
</dbReference>
<protein>
    <submittedName>
        <fullName evidence="5">Heparan sulfate glucosamine 3-O-sulfotransferase 5</fullName>
    </submittedName>
</protein>
<sequence>MPVSTSNQVTLEKSPFYISDPEALYRIRAMNSSIMVMVIVREPITRLLSAYSHYLSVSRVFGKDVDSFEKHYIPGGKISEHNVLKWGNYADRMEYVYSVFSNNNHAFSFLSVVIRKQVLLLDGDKFVSDPLSQLRRVERFLGIRQYFSEEDVYFDKRKGFYCYKLRDNSDTKCMDGSKGRHHVEVDPDVKEKLLNFLKPYTNRFLELTGEKFDWDV</sequence>
<organism evidence="4 5">
    <name type="scientific">Aplysia californica</name>
    <name type="common">California sea hare</name>
    <dbReference type="NCBI Taxonomy" id="6500"/>
    <lineage>
        <taxon>Eukaryota</taxon>
        <taxon>Metazoa</taxon>
        <taxon>Spiralia</taxon>
        <taxon>Lophotrochozoa</taxon>
        <taxon>Mollusca</taxon>
        <taxon>Gastropoda</taxon>
        <taxon>Heterobranchia</taxon>
        <taxon>Euthyneura</taxon>
        <taxon>Tectipleura</taxon>
        <taxon>Aplysiida</taxon>
        <taxon>Aplysioidea</taxon>
        <taxon>Aplysiidae</taxon>
        <taxon>Aplysia</taxon>
    </lineage>
</organism>
<keyword evidence="2" id="KW-0325">Glycoprotein</keyword>
<dbReference type="GeneID" id="101860636"/>
<feature type="domain" description="Sulfotransferase" evidence="3">
    <location>
        <begin position="23"/>
        <end position="196"/>
    </location>
</feature>
<dbReference type="Gene3D" id="3.40.50.300">
    <property type="entry name" value="P-loop containing nucleotide triphosphate hydrolases"/>
    <property type="match status" value="1"/>
</dbReference>
<proteinExistence type="predicted"/>
<dbReference type="RefSeq" id="XP_035824432.1">
    <property type="nucleotide sequence ID" value="XM_035968539.1"/>
</dbReference>
<dbReference type="InterPro" id="IPR027417">
    <property type="entry name" value="P-loop_NTPase"/>
</dbReference>
<dbReference type="InterPro" id="IPR000863">
    <property type="entry name" value="Sulfotransferase_dom"/>
</dbReference>
<evidence type="ECO:0000313" key="4">
    <source>
        <dbReference type="Proteomes" id="UP000694888"/>
    </source>
</evidence>
<dbReference type="SUPFAM" id="SSF52540">
    <property type="entry name" value="P-loop containing nucleoside triphosphate hydrolases"/>
    <property type="match status" value="1"/>
</dbReference>
<evidence type="ECO:0000313" key="5">
    <source>
        <dbReference type="RefSeq" id="XP_035824432.1"/>
    </source>
</evidence>
<dbReference type="Proteomes" id="UP000694888">
    <property type="component" value="Unplaced"/>
</dbReference>
<dbReference type="Pfam" id="PF00685">
    <property type="entry name" value="Sulfotransfer_1"/>
    <property type="match status" value="1"/>
</dbReference>
<gene>
    <name evidence="5" type="primary">LOC101860636</name>
</gene>
<name>A0ABM1VPU0_APLCA</name>
<dbReference type="PANTHER" id="PTHR10605:SF65">
    <property type="entry name" value="GH20068P"/>
    <property type="match status" value="1"/>
</dbReference>
<evidence type="ECO:0000256" key="1">
    <source>
        <dbReference type="ARBA" id="ARBA00022679"/>
    </source>
</evidence>
<dbReference type="PANTHER" id="PTHR10605">
    <property type="entry name" value="HEPARAN SULFATE SULFOTRANSFERASE"/>
    <property type="match status" value="1"/>
</dbReference>
<evidence type="ECO:0000256" key="2">
    <source>
        <dbReference type="ARBA" id="ARBA00023180"/>
    </source>
</evidence>
<keyword evidence="1" id="KW-0808">Transferase</keyword>
<reference evidence="5" key="1">
    <citation type="submission" date="2025-08" db="UniProtKB">
        <authorList>
            <consortium name="RefSeq"/>
        </authorList>
    </citation>
    <scope>IDENTIFICATION</scope>
</reference>
<evidence type="ECO:0000259" key="3">
    <source>
        <dbReference type="Pfam" id="PF00685"/>
    </source>
</evidence>
<keyword evidence="4" id="KW-1185">Reference proteome</keyword>
<accession>A0ABM1VPU0</accession>